<evidence type="ECO:0000259" key="1">
    <source>
        <dbReference type="Pfam" id="PF08874"/>
    </source>
</evidence>
<feature type="domain" description="DUF3658" evidence="2">
    <location>
        <begin position="231"/>
        <end position="340"/>
    </location>
</feature>
<organism evidence="3 4">
    <name type="scientific">Solibacillus isronensis B3W22</name>
    <dbReference type="NCBI Taxonomy" id="1224748"/>
    <lineage>
        <taxon>Bacteria</taxon>
        <taxon>Bacillati</taxon>
        <taxon>Bacillota</taxon>
        <taxon>Bacilli</taxon>
        <taxon>Bacillales</taxon>
        <taxon>Caryophanaceae</taxon>
        <taxon>Solibacillus</taxon>
    </lineage>
</organism>
<dbReference type="InterPro" id="IPR022123">
    <property type="entry name" value="DUF3658"/>
</dbReference>
<dbReference type="Pfam" id="PF08874">
    <property type="entry name" value="DUF1835"/>
    <property type="match status" value="1"/>
</dbReference>
<dbReference type="PATRIC" id="fig|1224748.3.peg.2350"/>
<evidence type="ECO:0000313" key="4">
    <source>
        <dbReference type="Proteomes" id="UP000004738"/>
    </source>
</evidence>
<sequence length="345" mass="40833">MFNELNAVIDQLEGKERKALLMQIFLRMQVVEERNGYSEEQFFLDIKNTYNNLLEYKKNQANVEPVQYQATHIVFGDSPSGSLKFALKKLGLSHQERIITFSDLFSIGPIWNLHNLQGISNRSKWFRNHIIIDDEDLYHHEEHFKQTIVDLQQTPNDHPIIIWAGENAHEQTGLRFVLYLLKEKANDIHIIHTNEAYKTYFDRPDIDFTPLNMGELSSDQLMEIYENEKKGHLLTQAERKTLDDEWKQLCQTNDVLRIWENQKIKSVPENFYDAYIINTVKKLHQNKQNKDFIKSARIIGEVMGHLDQYIGDHFFEYRVRRLIVDGVFDLEGVPKAMRYYSIKIR</sequence>
<evidence type="ECO:0000313" key="3">
    <source>
        <dbReference type="EMBL" id="EKB44758.1"/>
    </source>
</evidence>
<protein>
    <recommendedName>
        <fullName evidence="5">DUF1835 domain-containing protein</fullName>
    </recommendedName>
</protein>
<accession>K1L2D6</accession>
<evidence type="ECO:0008006" key="5">
    <source>
        <dbReference type="Google" id="ProtNLM"/>
    </source>
</evidence>
<dbReference type="AlphaFoldDB" id="K1L2D6"/>
<reference evidence="3 4" key="1">
    <citation type="journal article" date="2012" name="J. Bacteriol.">
        <title>Draft Genome Sequence of Bacillus isronensis Strain B3W22, Isolated from the Upper Atmosphere.</title>
        <authorList>
            <person name="Shivaji S."/>
            <person name="Ara S."/>
            <person name="Singh S.K."/>
            <person name="Bandi S."/>
            <person name="Singh A."/>
            <person name="Pinnaka A.K."/>
        </authorList>
    </citation>
    <scope>NUCLEOTIDE SEQUENCE [LARGE SCALE GENOMIC DNA]</scope>
    <source>
        <strain evidence="3 4">B3W22</strain>
    </source>
</reference>
<feature type="domain" description="DUF1835" evidence="1">
    <location>
        <begin position="72"/>
        <end position="192"/>
    </location>
</feature>
<comment type="caution">
    <text evidence="3">The sequence shown here is derived from an EMBL/GenBank/DDBJ whole genome shotgun (WGS) entry which is preliminary data.</text>
</comment>
<dbReference type="Proteomes" id="UP000004738">
    <property type="component" value="Unassembled WGS sequence"/>
</dbReference>
<gene>
    <name evidence="3" type="ORF">B857_02385</name>
</gene>
<dbReference type="EMBL" id="AMCK01000012">
    <property type="protein sequence ID" value="EKB44758.1"/>
    <property type="molecule type" value="Genomic_DNA"/>
</dbReference>
<dbReference type="Pfam" id="PF12395">
    <property type="entry name" value="DUF3658"/>
    <property type="match status" value="1"/>
</dbReference>
<name>K1L2D6_9BACL</name>
<dbReference type="RefSeq" id="WP_008406561.1">
    <property type="nucleotide sequence ID" value="NZ_AMCK01000012.1"/>
</dbReference>
<evidence type="ECO:0000259" key="2">
    <source>
        <dbReference type="Pfam" id="PF12395"/>
    </source>
</evidence>
<keyword evidence="4" id="KW-1185">Reference proteome</keyword>
<dbReference type="InterPro" id="IPR014973">
    <property type="entry name" value="DUF1835"/>
</dbReference>
<proteinExistence type="predicted"/>